<keyword evidence="6 8" id="KW-0472">Membrane</keyword>
<dbReference type="RefSeq" id="WP_090206089.1">
    <property type="nucleotide sequence ID" value="NZ_FOZM01000001.1"/>
</dbReference>
<feature type="domain" description="TRAP C4-dicarboxylate transport system permease DctM subunit" evidence="9">
    <location>
        <begin position="281"/>
        <end position="493"/>
    </location>
</feature>
<feature type="transmembrane region" description="Helical" evidence="8">
    <location>
        <begin position="54"/>
        <end position="75"/>
    </location>
</feature>
<sequence>MLLWFLPLFLILIMIGLPVVFALLASPIALIMYEGDTRNVVAGLYRNLYNGMDSFPLMALPFFMLAGEIMNRGGITLRLVEFSQAFMGHLRGGLAHVNILSSILFAGLSGSAVADTSALGSTLIPAMEKNGYSRKFAAAITAASSVIGPIIPPSGIMIIYAYVMGESVAALFLAGIVPGVLVGIGLMVMVRLMADRYDLPKAERIVTQGQDISTVEYWVSFALIRINVAGLLLAVYSGLAGLLGLSFENEAGDTVHRLNLWIVFGLLLVISHFLLMGYRKRVSHDFRMVCKKAVAPLQTPLIILGGILVGVFTPTEASAVAVFYALIVSFFVLRSMKMKDLGAVLTRSALATSAVLLLVGAAVAFKTVVSLSYAPQILSDYILSLSENPLMLLFLINILLFIVGMFLDAGPAIIILGPILGPIFLDLGVHPVHFAIIMSVNLTVGLATPPMGLVLFVASSVSGERVETISRAILPFLAVQVLVIFLITYVPAISMTVPYLTGFLGCGPDVGFSACISPGPGVN</sequence>
<reference evidence="10 11" key="1">
    <citation type="submission" date="2016-10" db="EMBL/GenBank/DDBJ databases">
        <authorList>
            <person name="de Groot N.N."/>
        </authorList>
    </citation>
    <scope>NUCLEOTIDE SEQUENCE [LARGE SCALE GENOMIC DNA]</scope>
    <source>
        <strain evidence="10 11">DSM 29433</strain>
    </source>
</reference>
<evidence type="ECO:0000256" key="4">
    <source>
        <dbReference type="ARBA" id="ARBA00022692"/>
    </source>
</evidence>
<feature type="transmembrane region" description="Helical" evidence="8">
    <location>
        <begin position="473"/>
        <end position="494"/>
    </location>
</feature>
<dbReference type="EMBL" id="FOZM01000001">
    <property type="protein sequence ID" value="SFS13643.1"/>
    <property type="molecule type" value="Genomic_DNA"/>
</dbReference>
<feature type="transmembrane region" description="Helical" evidence="8">
    <location>
        <begin position="6"/>
        <end position="33"/>
    </location>
</feature>
<organism evidence="10 11">
    <name type="scientific">Yoonia litorea</name>
    <dbReference type="NCBI Taxonomy" id="1123755"/>
    <lineage>
        <taxon>Bacteria</taxon>
        <taxon>Pseudomonadati</taxon>
        <taxon>Pseudomonadota</taxon>
        <taxon>Alphaproteobacteria</taxon>
        <taxon>Rhodobacterales</taxon>
        <taxon>Paracoccaceae</taxon>
        <taxon>Yoonia</taxon>
    </lineage>
</organism>
<feature type="transmembrane region" description="Helical" evidence="8">
    <location>
        <begin position="293"/>
        <end position="312"/>
    </location>
</feature>
<comment type="subcellular location">
    <subcellularLocation>
        <location evidence="1 7">Cell inner membrane</location>
        <topology evidence="1 7">Multi-pass membrane protein</topology>
    </subcellularLocation>
</comment>
<evidence type="ECO:0000256" key="6">
    <source>
        <dbReference type="ARBA" id="ARBA00023136"/>
    </source>
</evidence>
<dbReference type="Proteomes" id="UP000198926">
    <property type="component" value="Unassembled WGS sequence"/>
</dbReference>
<keyword evidence="2" id="KW-1003">Cell membrane</keyword>
<feature type="transmembrane region" description="Helical" evidence="8">
    <location>
        <begin position="258"/>
        <end position="278"/>
    </location>
</feature>
<keyword evidence="3 7" id="KW-0997">Cell inner membrane</keyword>
<protein>
    <submittedName>
        <fullName evidence="10">TRAP transporter, DctM subunit</fullName>
    </submittedName>
</protein>
<dbReference type="AlphaFoldDB" id="A0A1I6MDF1"/>
<keyword evidence="4 8" id="KW-0812">Transmembrane</keyword>
<feature type="transmembrane region" description="Helical" evidence="8">
    <location>
        <begin position="169"/>
        <end position="194"/>
    </location>
</feature>
<evidence type="ECO:0000256" key="7">
    <source>
        <dbReference type="RuleBase" id="RU369079"/>
    </source>
</evidence>
<feature type="transmembrane region" description="Helical" evidence="8">
    <location>
        <begin position="215"/>
        <end position="238"/>
    </location>
</feature>
<evidence type="ECO:0000259" key="9">
    <source>
        <dbReference type="Pfam" id="PF06808"/>
    </source>
</evidence>
<dbReference type="PANTHER" id="PTHR33362">
    <property type="entry name" value="SIALIC ACID TRAP TRANSPORTER PERMEASE PROTEIN SIAT-RELATED"/>
    <property type="match status" value="1"/>
</dbReference>
<keyword evidence="7" id="KW-0813">Transport</keyword>
<feature type="transmembrane region" description="Helical" evidence="8">
    <location>
        <begin position="389"/>
        <end position="407"/>
    </location>
</feature>
<dbReference type="GO" id="GO:0022857">
    <property type="term" value="F:transmembrane transporter activity"/>
    <property type="evidence" value="ECO:0007669"/>
    <property type="project" value="UniProtKB-UniRule"/>
</dbReference>
<feature type="transmembrane region" description="Helical" evidence="8">
    <location>
        <begin position="348"/>
        <end position="369"/>
    </location>
</feature>
<proteinExistence type="predicted"/>
<feature type="transmembrane region" description="Helical" evidence="8">
    <location>
        <begin position="136"/>
        <end position="163"/>
    </location>
</feature>
<dbReference type="PANTHER" id="PTHR33362:SF2">
    <property type="entry name" value="TRAP TRANSPORTER LARGE PERMEASE PROTEIN"/>
    <property type="match status" value="1"/>
</dbReference>
<feature type="domain" description="TRAP C4-dicarboxylate transport system permease DctM subunit" evidence="9">
    <location>
        <begin position="8"/>
        <end position="235"/>
    </location>
</feature>
<evidence type="ECO:0000256" key="1">
    <source>
        <dbReference type="ARBA" id="ARBA00004429"/>
    </source>
</evidence>
<feature type="transmembrane region" description="Helical" evidence="8">
    <location>
        <begin position="442"/>
        <end position="461"/>
    </location>
</feature>
<accession>A0A1I6MDF1</accession>
<dbReference type="InterPro" id="IPR010656">
    <property type="entry name" value="DctM"/>
</dbReference>
<dbReference type="GO" id="GO:0005886">
    <property type="term" value="C:plasma membrane"/>
    <property type="evidence" value="ECO:0007669"/>
    <property type="project" value="UniProtKB-SubCell"/>
</dbReference>
<evidence type="ECO:0000313" key="11">
    <source>
        <dbReference type="Proteomes" id="UP000198926"/>
    </source>
</evidence>
<evidence type="ECO:0000256" key="2">
    <source>
        <dbReference type="ARBA" id="ARBA00022475"/>
    </source>
</evidence>
<dbReference type="Pfam" id="PF06808">
    <property type="entry name" value="DctM"/>
    <property type="match status" value="2"/>
</dbReference>
<keyword evidence="5 8" id="KW-1133">Transmembrane helix</keyword>
<feature type="transmembrane region" description="Helical" evidence="8">
    <location>
        <begin position="95"/>
        <end position="124"/>
    </location>
</feature>
<keyword evidence="11" id="KW-1185">Reference proteome</keyword>
<evidence type="ECO:0000313" key="10">
    <source>
        <dbReference type="EMBL" id="SFS13643.1"/>
    </source>
</evidence>
<dbReference type="STRING" id="1123755.SAMN05444714_1583"/>
<gene>
    <name evidence="10" type="ORF">SAMN05444714_1583</name>
</gene>
<evidence type="ECO:0000256" key="3">
    <source>
        <dbReference type="ARBA" id="ARBA00022519"/>
    </source>
</evidence>
<dbReference type="InterPro" id="IPR004681">
    <property type="entry name" value="TRAP_DctM"/>
</dbReference>
<comment type="function">
    <text evidence="7">Part of the tripartite ATP-independent periplasmic (TRAP) transport system.</text>
</comment>
<dbReference type="OrthoDB" id="9790209at2"/>
<feature type="transmembrane region" description="Helical" evidence="8">
    <location>
        <begin position="318"/>
        <end position="336"/>
    </location>
</feature>
<name>A0A1I6MDF1_9RHOB</name>
<evidence type="ECO:0000256" key="5">
    <source>
        <dbReference type="ARBA" id="ARBA00022989"/>
    </source>
</evidence>
<evidence type="ECO:0000256" key="8">
    <source>
        <dbReference type="SAM" id="Phobius"/>
    </source>
</evidence>